<accession>A0A2S6CPB7</accession>
<dbReference type="GO" id="GO:0006355">
    <property type="term" value="P:regulation of DNA-templated transcription"/>
    <property type="evidence" value="ECO:0007669"/>
    <property type="project" value="InterPro"/>
</dbReference>
<dbReference type="GO" id="GO:0001046">
    <property type="term" value="F:core promoter sequence-specific DNA binding"/>
    <property type="evidence" value="ECO:0007669"/>
    <property type="project" value="TreeGrafter"/>
</dbReference>
<dbReference type="InterPro" id="IPR039060">
    <property type="entry name" value="Antitox_HigA"/>
</dbReference>
<sequence>MLQNAPDYSELLNFFPPRTIKTEEELTKTQAVADALIDKGDLTEDEQDYLSLLGMLIYDYEQKQNIIPDIWGVDVLKVLMTEMDLKQRDLVCIFKTESIVSDVLNKKRKLTVEHIQKLGEFFKISPVVFLPKNS</sequence>
<dbReference type="Proteomes" id="UP000239589">
    <property type="component" value="Unassembled WGS sequence"/>
</dbReference>
<comment type="caution">
    <text evidence="1">The sequence shown here is derived from an EMBL/GenBank/DDBJ whole genome shotgun (WGS) entry which is preliminary data.</text>
</comment>
<dbReference type="InterPro" id="IPR010982">
    <property type="entry name" value="Lambda_DNA-bd_dom_sf"/>
</dbReference>
<dbReference type="PANTHER" id="PTHR40455">
    <property type="entry name" value="ANTITOXIN HIGA"/>
    <property type="match status" value="1"/>
</dbReference>
<dbReference type="Gene3D" id="1.10.260.40">
    <property type="entry name" value="lambda repressor-like DNA-binding domains"/>
    <property type="match status" value="1"/>
</dbReference>
<proteinExistence type="predicted"/>
<dbReference type="SUPFAM" id="SSF47413">
    <property type="entry name" value="lambda repressor-like DNA-binding domains"/>
    <property type="match status" value="1"/>
</dbReference>
<dbReference type="OrthoDB" id="461707at2"/>
<keyword evidence="2" id="KW-1185">Reference proteome</keyword>
<evidence type="ECO:0000313" key="1">
    <source>
        <dbReference type="EMBL" id="PPJ61605.1"/>
    </source>
</evidence>
<dbReference type="AlphaFoldDB" id="A0A2S6CPB7"/>
<dbReference type="PANTHER" id="PTHR40455:SF1">
    <property type="entry name" value="ANTITOXIN HIGA"/>
    <property type="match status" value="1"/>
</dbReference>
<evidence type="ECO:0000313" key="2">
    <source>
        <dbReference type="Proteomes" id="UP000239589"/>
    </source>
</evidence>
<dbReference type="RefSeq" id="WP_104389454.1">
    <property type="nucleotide sequence ID" value="NZ_PGEM01000197.1"/>
</dbReference>
<protein>
    <submittedName>
        <fullName evidence="1">Transcriptional regulator</fullName>
    </submittedName>
</protein>
<dbReference type="EMBL" id="PGEM01000197">
    <property type="protein sequence ID" value="PPJ61605.1"/>
    <property type="molecule type" value="Genomic_DNA"/>
</dbReference>
<reference evidence="1 2" key="1">
    <citation type="submission" date="2018-02" db="EMBL/GenBank/DDBJ databases">
        <title>Discovery of a pederin family compound in a non-symbiotic bloom-forming cyanobacterium.</title>
        <authorList>
            <person name="Kust A."/>
            <person name="Mares J."/>
            <person name="Jokela J."/>
            <person name="Urajova P."/>
            <person name="Hajek J."/>
            <person name="Saurav K."/>
            <person name="Voracova K."/>
            <person name="Fewer D.P."/>
            <person name="Haapaniemi E."/>
            <person name="Permi P."/>
            <person name="Rehakova K."/>
            <person name="Sivonen K."/>
            <person name="Hrouzek P."/>
        </authorList>
    </citation>
    <scope>NUCLEOTIDE SEQUENCE [LARGE SCALE GENOMIC DNA]</scope>
    <source>
        <strain evidence="1 2">CHARLIE-1</strain>
    </source>
</reference>
<gene>
    <name evidence="1" type="ORF">CUN59_19885</name>
</gene>
<organism evidence="1 2">
    <name type="scientific">Cuspidothrix issatschenkoi CHARLIE-1</name>
    <dbReference type="NCBI Taxonomy" id="2052836"/>
    <lineage>
        <taxon>Bacteria</taxon>
        <taxon>Bacillati</taxon>
        <taxon>Cyanobacteriota</taxon>
        <taxon>Cyanophyceae</taxon>
        <taxon>Nostocales</taxon>
        <taxon>Aphanizomenonaceae</taxon>
        <taxon>Cuspidothrix</taxon>
    </lineage>
</organism>
<name>A0A2S6CPB7_9CYAN</name>